<keyword evidence="2" id="KW-0175">Coiled coil</keyword>
<dbReference type="Proteomes" id="UP000838160">
    <property type="component" value="Unassembled WGS sequence"/>
</dbReference>
<keyword evidence="4" id="KW-0732">Signal</keyword>
<evidence type="ECO:0000313" key="7">
    <source>
        <dbReference type="Proteomes" id="UP000838160"/>
    </source>
</evidence>
<dbReference type="SMART" id="SM00671">
    <property type="entry name" value="SEL1"/>
    <property type="match status" value="2"/>
</dbReference>
<dbReference type="Gene3D" id="1.25.40.10">
    <property type="entry name" value="Tetratricopeptide repeat domain"/>
    <property type="match status" value="1"/>
</dbReference>
<feature type="transmembrane region" description="Helical" evidence="3">
    <location>
        <begin position="200"/>
        <end position="218"/>
    </location>
</feature>
<name>A0ABM8ZIS3_9VIBR</name>
<dbReference type="InterPro" id="IPR036869">
    <property type="entry name" value="J_dom_sf"/>
</dbReference>
<organism evidence="6 7">
    <name type="scientific">Vibrio hippocampi</name>
    <dbReference type="NCBI Taxonomy" id="654686"/>
    <lineage>
        <taxon>Bacteria</taxon>
        <taxon>Pseudomonadati</taxon>
        <taxon>Pseudomonadota</taxon>
        <taxon>Gammaproteobacteria</taxon>
        <taxon>Vibrionales</taxon>
        <taxon>Vibrionaceae</taxon>
        <taxon>Vibrio</taxon>
    </lineage>
</organism>
<evidence type="ECO:0000256" key="1">
    <source>
        <dbReference type="ARBA" id="ARBA00023186"/>
    </source>
</evidence>
<dbReference type="PROSITE" id="PS50076">
    <property type="entry name" value="DNAJ_2"/>
    <property type="match status" value="1"/>
</dbReference>
<dbReference type="SUPFAM" id="SSF81901">
    <property type="entry name" value="HCP-like"/>
    <property type="match status" value="1"/>
</dbReference>
<evidence type="ECO:0000256" key="3">
    <source>
        <dbReference type="SAM" id="Phobius"/>
    </source>
</evidence>
<dbReference type="PANTHER" id="PTHR45011">
    <property type="entry name" value="DAP3-BINDING CELL DEATH ENHANCER 1"/>
    <property type="match status" value="1"/>
</dbReference>
<feature type="domain" description="J" evidence="5">
    <location>
        <begin position="279"/>
        <end position="341"/>
    </location>
</feature>
<feature type="chain" id="PRO_5046417191" description="J domain-containing protein" evidence="4">
    <location>
        <begin position="25"/>
        <end position="341"/>
    </location>
</feature>
<dbReference type="Gene3D" id="1.10.287.110">
    <property type="entry name" value="DnaJ domain"/>
    <property type="match status" value="1"/>
</dbReference>
<evidence type="ECO:0000313" key="6">
    <source>
        <dbReference type="EMBL" id="CAH0525823.1"/>
    </source>
</evidence>
<feature type="coiled-coil region" evidence="2">
    <location>
        <begin position="234"/>
        <end position="261"/>
    </location>
</feature>
<dbReference type="SMART" id="SM00271">
    <property type="entry name" value="DnaJ"/>
    <property type="match status" value="1"/>
</dbReference>
<protein>
    <recommendedName>
        <fullName evidence="5">J domain-containing protein</fullName>
    </recommendedName>
</protein>
<gene>
    <name evidence="6" type="ORF">VHP8226_01352</name>
</gene>
<reference evidence="6" key="1">
    <citation type="submission" date="2021-12" db="EMBL/GenBank/DDBJ databases">
        <authorList>
            <person name="Rodrigo-Torres L."/>
            <person name="Arahal R. D."/>
            <person name="Lucena T."/>
        </authorList>
    </citation>
    <scope>NUCLEOTIDE SEQUENCE</scope>
    <source>
        <strain evidence="6">CECT 8226</strain>
    </source>
</reference>
<dbReference type="InterPro" id="IPR011990">
    <property type="entry name" value="TPR-like_helical_dom_sf"/>
</dbReference>
<accession>A0ABM8ZIS3</accession>
<keyword evidence="1" id="KW-0143">Chaperone</keyword>
<keyword evidence="3" id="KW-0472">Membrane</keyword>
<comment type="caution">
    <text evidence="6">The sequence shown here is derived from an EMBL/GenBank/DDBJ whole genome shotgun (WGS) entry which is preliminary data.</text>
</comment>
<evidence type="ECO:0000256" key="2">
    <source>
        <dbReference type="SAM" id="Coils"/>
    </source>
</evidence>
<dbReference type="EMBL" id="CAKLCM010000002">
    <property type="protein sequence ID" value="CAH0525823.1"/>
    <property type="molecule type" value="Genomic_DNA"/>
</dbReference>
<dbReference type="InterPro" id="IPR006597">
    <property type="entry name" value="Sel1-like"/>
</dbReference>
<sequence length="341" mass="38986">MYRHLTRINLSGLLVLTASWSCIAAPSVAQLEQLAASNDPQAQYQLGLAYETGEGVNKNLVEATKWYRIASDNGHQAARFNYAQALELGTGTKRNPSKAALLYTQLAVTGQNAAFAKLGNLYSQFDIEIPLEDQAVLWYHLASEDSPQYQDAYNQALQRQYNARQKRQVDALQQKEQQTLSAPLEVIDATPIKSNAPFPWLHLMYLLLIGILSALFITREFRRRQRTSASEQSTQQLRQQIELQQQKIKQLTKHIKIISERYQNVANDQPTSPDAQLQLAYARFGFDFADRQNLTIRHLKQRYKKLSRVYHPDAQGSEEEMKQLNLALDVILNRIKQNRKA</sequence>
<dbReference type="Pfam" id="PF08238">
    <property type="entry name" value="Sel1"/>
    <property type="match status" value="3"/>
</dbReference>
<keyword evidence="7" id="KW-1185">Reference proteome</keyword>
<dbReference type="InterPro" id="IPR052748">
    <property type="entry name" value="ISR_Activator"/>
</dbReference>
<keyword evidence="3" id="KW-1133">Transmembrane helix</keyword>
<keyword evidence="3" id="KW-0812">Transmembrane</keyword>
<evidence type="ECO:0000256" key="4">
    <source>
        <dbReference type="SAM" id="SignalP"/>
    </source>
</evidence>
<feature type="signal peptide" evidence="4">
    <location>
        <begin position="1"/>
        <end position="24"/>
    </location>
</feature>
<dbReference type="InterPro" id="IPR001623">
    <property type="entry name" value="DnaJ_domain"/>
</dbReference>
<dbReference type="RefSeq" id="WP_237484318.1">
    <property type="nucleotide sequence ID" value="NZ_CAKLCM010000002.1"/>
</dbReference>
<evidence type="ECO:0000259" key="5">
    <source>
        <dbReference type="PROSITE" id="PS50076"/>
    </source>
</evidence>
<dbReference type="PANTHER" id="PTHR45011:SF1">
    <property type="entry name" value="DAP3-BINDING CELL DEATH ENHANCER 1"/>
    <property type="match status" value="1"/>
</dbReference>
<proteinExistence type="predicted"/>
<dbReference type="SUPFAM" id="SSF46565">
    <property type="entry name" value="Chaperone J-domain"/>
    <property type="match status" value="1"/>
</dbReference>